<keyword evidence="2" id="KW-1185">Reference proteome</keyword>
<name>A0ABY4FFZ5_9BACT</name>
<gene>
    <name evidence="1" type="ORF">MUN80_12495</name>
</gene>
<organism evidence="1 2">
    <name type="scientific">Hymenobacter cellulosivorans</name>
    <dbReference type="NCBI Taxonomy" id="2932249"/>
    <lineage>
        <taxon>Bacteria</taxon>
        <taxon>Pseudomonadati</taxon>
        <taxon>Bacteroidota</taxon>
        <taxon>Cytophagia</taxon>
        <taxon>Cytophagales</taxon>
        <taxon>Hymenobacteraceae</taxon>
        <taxon>Hymenobacter</taxon>
    </lineage>
</organism>
<protein>
    <submittedName>
        <fullName evidence="1">Uncharacterized protein</fullName>
    </submittedName>
</protein>
<reference evidence="1 2" key="1">
    <citation type="submission" date="2022-04" db="EMBL/GenBank/DDBJ databases">
        <title>Hymenobacter sp. isolated from the air.</title>
        <authorList>
            <person name="Won M."/>
            <person name="Lee C.-M."/>
            <person name="Woen H.-Y."/>
            <person name="Kwon S.-W."/>
        </authorList>
    </citation>
    <scope>NUCLEOTIDE SEQUENCE [LARGE SCALE GENOMIC DNA]</scope>
    <source>
        <strain evidence="2">5116 S-27</strain>
    </source>
</reference>
<dbReference type="EMBL" id="CP095049">
    <property type="protein sequence ID" value="UOQ55549.1"/>
    <property type="molecule type" value="Genomic_DNA"/>
</dbReference>
<dbReference type="Proteomes" id="UP000831785">
    <property type="component" value="Chromosome"/>
</dbReference>
<proteinExistence type="predicted"/>
<evidence type="ECO:0000313" key="2">
    <source>
        <dbReference type="Proteomes" id="UP000831785"/>
    </source>
</evidence>
<evidence type="ECO:0000313" key="1">
    <source>
        <dbReference type="EMBL" id="UOQ55549.1"/>
    </source>
</evidence>
<sequence>MRAMSKPDLTTPDQAFLQRLKDLPLFQHLGEYSIPETTFTQRRLPSSQEVNKHLHSITWENFTLEARNRLTMYLSKKHPKEDRLWNAITEAYKPELSYFKPTIEKYMREYHLDDAFAHDFDWNILGMCMENHYQKIAPRLPSFFLDFLPLYEAGHIPCGWEGPVQEEYTGKPIDKSAGILLVY</sequence>
<accession>A0ABY4FFZ5</accession>
<dbReference type="RefSeq" id="WP_244724581.1">
    <property type="nucleotide sequence ID" value="NZ_CP095049.1"/>
</dbReference>